<dbReference type="AlphaFoldDB" id="A0A067PES0"/>
<keyword evidence="3" id="KW-1185">Reference proteome</keyword>
<keyword evidence="1" id="KW-1133">Transmembrane helix</keyword>
<keyword evidence="1" id="KW-0472">Membrane</keyword>
<dbReference type="HOGENOM" id="CLU_1594780_0_0_1"/>
<gene>
    <name evidence="2" type="ORF">JAAARDRAFT_42816</name>
</gene>
<feature type="transmembrane region" description="Helical" evidence="1">
    <location>
        <begin position="98"/>
        <end position="116"/>
    </location>
</feature>
<dbReference type="Proteomes" id="UP000027265">
    <property type="component" value="Unassembled WGS sequence"/>
</dbReference>
<feature type="transmembrane region" description="Helical" evidence="1">
    <location>
        <begin position="59"/>
        <end position="77"/>
    </location>
</feature>
<dbReference type="InParanoid" id="A0A067PES0"/>
<feature type="transmembrane region" description="Helical" evidence="1">
    <location>
        <begin position="128"/>
        <end position="153"/>
    </location>
</feature>
<evidence type="ECO:0000256" key="1">
    <source>
        <dbReference type="SAM" id="Phobius"/>
    </source>
</evidence>
<organism evidence="2 3">
    <name type="scientific">Jaapia argillacea MUCL 33604</name>
    <dbReference type="NCBI Taxonomy" id="933084"/>
    <lineage>
        <taxon>Eukaryota</taxon>
        <taxon>Fungi</taxon>
        <taxon>Dikarya</taxon>
        <taxon>Basidiomycota</taxon>
        <taxon>Agaricomycotina</taxon>
        <taxon>Agaricomycetes</taxon>
        <taxon>Agaricomycetidae</taxon>
        <taxon>Jaapiales</taxon>
        <taxon>Jaapiaceae</taxon>
        <taxon>Jaapia</taxon>
    </lineage>
</organism>
<keyword evidence="1" id="KW-0812">Transmembrane</keyword>
<name>A0A067PES0_9AGAM</name>
<evidence type="ECO:0000313" key="2">
    <source>
        <dbReference type="EMBL" id="KDQ49502.1"/>
    </source>
</evidence>
<accession>A0A067PES0</accession>
<sequence>MTLVSFMDPTLSLFTESDMLKQPSESFGVEAKHLLDNSKVALTILLGFFAVEVTLSNNSFATSFAGTLIVFTYNLFTKYQLHRSADLKSHIDVLGHRTFAVLNAIPRFGIFVLTIIELYRLVGNRFGVLGVMVIGATPTMLVWVMGSWGWIVGGDGASQRGEREDAA</sequence>
<protein>
    <submittedName>
        <fullName evidence="2">Uncharacterized protein</fullName>
    </submittedName>
</protein>
<proteinExistence type="predicted"/>
<evidence type="ECO:0000313" key="3">
    <source>
        <dbReference type="Proteomes" id="UP000027265"/>
    </source>
</evidence>
<reference evidence="3" key="1">
    <citation type="journal article" date="2014" name="Proc. Natl. Acad. Sci. U.S.A.">
        <title>Extensive sampling of basidiomycete genomes demonstrates inadequacy of the white-rot/brown-rot paradigm for wood decay fungi.</title>
        <authorList>
            <person name="Riley R."/>
            <person name="Salamov A.A."/>
            <person name="Brown D.W."/>
            <person name="Nagy L.G."/>
            <person name="Floudas D."/>
            <person name="Held B.W."/>
            <person name="Levasseur A."/>
            <person name="Lombard V."/>
            <person name="Morin E."/>
            <person name="Otillar R."/>
            <person name="Lindquist E.A."/>
            <person name="Sun H."/>
            <person name="LaButti K.M."/>
            <person name="Schmutz J."/>
            <person name="Jabbour D."/>
            <person name="Luo H."/>
            <person name="Baker S.E."/>
            <person name="Pisabarro A.G."/>
            <person name="Walton J.D."/>
            <person name="Blanchette R.A."/>
            <person name="Henrissat B."/>
            <person name="Martin F."/>
            <person name="Cullen D."/>
            <person name="Hibbett D.S."/>
            <person name="Grigoriev I.V."/>
        </authorList>
    </citation>
    <scope>NUCLEOTIDE SEQUENCE [LARGE SCALE GENOMIC DNA]</scope>
    <source>
        <strain evidence="3">MUCL 33604</strain>
    </source>
</reference>
<dbReference type="EMBL" id="KL197782">
    <property type="protein sequence ID" value="KDQ49502.1"/>
    <property type="molecule type" value="Genomic_DNA"/>
</dbReference>